<dbReference type="CDD" id="cd06971">
    <property type="entry name" value="PgpA"/>
    <property type="match status" value="1"/>
</dbReference>
<proteinExistence type="predicted"/>
<sequence>MAMQKYGDLHEITKQAIKDRGVELSDIAELVLFLQKDYVPGLTIDRCLENVTHVLKKHEVQLAVLTGIQLDILAEKHLLEQPLQQIIEVDEGLYGVDETLALSILNIYGTIGLTNYGYIDKLKYGILHQLNDKSTGKINTFLDDIVGALAAAAASRIAHSGA</sequence>
<gene>
    <name evidence="2" type="ORF">LSG31_08030</name>
</gene>
<evidence type="ECO:0000313" key="3">
    <source>
        <dbReference type="Proteomes" id="UP000830167"/>
    </source>
</evidence>
<evidence type="ECO:0000313" key="2">
    <source>
        <dbReference type="EMBL" id="UOF92133.1"/>
    </source>
</evidence>
<dbReference type="InterPro" id="IPR026038">
    <property type="entry name" value="Put_PGPase"/>
</dbReference>
<protein>
    <submittedName>
        <fullName evidence="2">Phosphatidylglycerophosphatase A</fullName>
    </submittedName>
</protein>
<dbReference type="Proteomes" id="UP000830167">
    <property type="component" value="Chromosome"/>
</dbReference>
<dbReference type="InterPro" id="IPR036681">
    <property type="entry name" value="PgpA-like_sf"/>
</dbReference>
<accession>A0ABY4CSC6</accession>
<dbReference type="PIRSF" id="PIRSF019587">
    <property type="entry name" value="PGPase"/>
    <property type="match status" value="1"/>
</dbReference>
<dbReference type="RefSeq" id="WP_347438818.1">
    <property type="nucleotide sequence ID" value="NZ_CP089291.1"/>
</dbReference>
<organism evidence="2 3">
    <name type="scientific">Fodinisporobacter ferrooxydans</name>
    <dbReference type="NCBI Taxonomy" id="2901836"/>
    <lineage>
        <taxon>Bacteria</taxon>
        <taxon>Bacillati</taxon>
        <taxon>Bacillota</taxon>
        <taxon>Bacilli</taxon>
        <taxon>Bacillales</taxon>
        <taxon>Alicyclobacillaceae</taxon>
        <taxon>Fodinisporobacter</taxon>
    </lineage>
</organism>
<dbReference type="SUPFAM" id="SSF101307">
    <property type="entry name" value="YutG-like"/>
    <property type="match status" value="1"/>
</dbReference>
<dbReference type="Pfam" id="PF04608">
    <property type="entry name" value="PgpA"/>
    <property type="match status" value="1"/>
</dbReference>
<dbReference type="InterPro" id="IPR007686">
    <property type="entry name" value="YutG/PgpA"/>
</dbReference>
<name>A0ABY4CSC6_9BACL</name>
<reference evidence="2" key="1">
    <citation type="submission" date="2021-12" db="EMBL/GenBank/DDBJ databases">
        <title>Alicyclobacillaceae gen. nov., sp. nov., isolated from chalcocite enrichment system.</title>
        <authorList>
            <person name="Jiang Z."/>
        </authorList>
    </citation>
    <scope>NUCLEOTIDE SEQUENCE</scope>
    <source>
        <strain evidence="2">MYW30-H2</strain>
    </source>
</reference>
<dbReference type="EMBL" id="CP089291">
    <property type="protein sequence ID" value="UOF92133.1"/>
    <property type="molecule type" value="Genomic_DNA"/>
</dbReference>
<evidence type="ECO:0000259" key="1">
    <source>
        <dbReference type="Pfam" id="PF04608"/>
    </source>
</evidence>
<dbReference type="Gene3D" id="1.10.3760.10">
    <property type="entry name" value="PgpA-like"/>
    <property type="match status" value="1"/>
</dbReference>
<feature type="domain" description="YutG/PgpA" evidence="1">
    <location>
        <begin position="26"/>
        <end position="159"/>
    </location>
</feature>
<keyword evidence="3" id="KW-1185">Reference proteome</keyword>